<name>A0A9J7BNK0_9BACT</name>
<dbReference type="InterPro" id="IPR011008">
    <property type="entry name" value="Dimeric_a/b-barrel"/>
</dbReference>
<reference evidence="2" key="1">
    <citation type="submission" date="2021-04" db="EMBL/GenBank/DDBJ databases">
        <title>Phylogenetic analysis of Acidobacteriaceae.</title>
        <authorList>
            <person name="Qiu L."/>
            <person name="Zhang Q."/>
        </authorList>
    </citation>
    <scope>NUCLEOTIDE SEQUENCE</scope>
    <source>
        <strain evidence="2">DSM 25168</strain>
    </source>
</reference>
<sequence length="99" mass="11396">MLLIVGTIRLSPGTLADARPAMKRMVEGSRAEDGCEEYSYAEDVLDAGLIHVKELWRDREALDRHFVSAHLMQWRAAWAELGIWDRELRAYEVDEPRAI</sequence>
<dbReference type="RefSeq" id="WP_260793703.1">
    <property type="nucleotide sequence ID" value="NZ_CP093313.1"/>
</dbReference>
<dbReference type="PANTHER" id="PTHR33336">
    <property type="entry name" value="QUINOL MONOOXYGENASE YGIN-RELATED"/>
    <property type="match status" value="1"/>
</dbReference>
<keyword evidence="3" id="KW-1185">Reference proteome</keyword>
<keyword evidence="2" id="KW-0503">Monooxygenase</keyword>
<dbReference type="KEGG" id="orp:MOP44_27085"/>
<evidence type="ECO:0000313" key="2">
    <source>
        <dbReference type="EMBL" id="UWZ84199.1"/>
    </source>
</evidence>
<dbReference type="InterPro" id="IPR007138">
    <property type="entry name" value="ABM_dom"/>
</dbReference>
<protein>
    <submittedName>
        <fullName evidence="2">Antibiotic biosynthesis monooxygenase</fullName>
    </submittedName>
</protein>
<gene>
    <name evidence="2" type="ORF">MOP44_27085</name>
</gene>
<feature type="domain" description="ABM" evidence="1">
    <location>
        <begin position="2"/>
        <end position="93"/>
    </location>
</feature>
<dbReference type="Pfam" id="PF03992">
    <property type="entry name" value="ABM"/>
    <property type="match status" value="1"/>
</dbReference>
<dbReference type="EMBL" id="CP093313">
    <property type="protein sequence ID" value="UWZ84199.1"/>
    <property type="molecule type" value="Genomic_DNA"/>
</dbReference>
<dbReference type="Proteomes" id="UP001059380">
    <property type="component" value="Chromosome"/>
</dbReference>
<dbReference type="PANTHER" id="PTHR33336:SF15">
    <property type="entry name" value="ABM DOMAIN-CONTAINING PROTEIN"/>
    <property type="match status" value="1"/>
</dbReference>
<dbReference type="Gene3D" id="3.30.70.100">
    <property type="match status" value="1"/>
</dbReference>
<dbReference type="SUPFAM" id="SSF54909">
    <property type="entry name" value="Dimeric alpha+beta barrel"/>
    <property type="match status" value="1"/>
</dbReference>
<keyword evidence="2" id="KW-0560">Oxidoreductase</keyword>
<dbReference type="AlphaFoldDB" id="A0A9J7BNK0"/>
<evidence type="ECO:0000259" key="1">
    <source>
        <dbReference type="PROSITE" id="PS51725"/>
    </source>
</evidence>
<organism evidence="2 3">
    <name type="scientific">Occallatibacter riparius</name>
    <dbReference type="NCBI Taxonomy" id="1002689"/>
    <lineage>
        <taxon>Bacteria</taxon>
        <taxon>Pseudomonadati</taxon>
        <taxon>Acidobacteriota</taxon>
        <taxon>Terriglobia</taxon>
        <taxon>Terriglobales</taxon>
        <taxon>Acidobacteriaceae</taxon>
        <taxon>Occallatibacter</taxon>
    </lineage>
</organism>
<proteinExistence type="predicted"/>
<dbReference type="InterPro" id="IPR050744">
    <property type="entry name" value="AI-2_Isomerase_LsrG"/>
</dbReference>
<accession>A0A9J7BNK0</accession>
<dbReference type="GO" id="GO:0004497">
    <property type="term" value="F:monooxygenase activity"/>
    <property type="evidence" value="ECO:0007669"/>
    <property type="project" value="UniProtKB-KW"/>
</dbReference>
<evidence type="ECO:0000313" key="3">
    <source>
        <dbReference type="Proteomes" id="UP001059380"/>
    </source>
</evidence>
<dbReference type="PROSITE" id="PS51725">
    <property type="entry name" value="ABM"/>
    <property type="match status" value="1"/>
</dbReference>